<name>E6PC57_9ZZZZ</name>
<comment type="caution">
    <text evidence="2">The sequence shown here is derived from an EMBL/GenBank/DDBJ whole genome shotgun (WGS) entry which is preliminary data.</text>
</comment>
<dbReference type="InterPro" id="IPR042099">
    <property type="entry name" value="ANL_N_sf"/>
</dbReference>
<evidence type="ECO:0000313" key="2">
    <source>
        <dbReference type="EMBL" id="CBH74040.1"/>
    </source>
</evidence>
<dbReference type="GO" id="GO:0047474">
    <property type="term" value="F:long-chain fatty acid--protein ligase activity"/>
    <property type="evidence" value="ECO:0007669"/>
    <property type="project" value="InterPro"/>
</dbReference>
<protein>
    <submittedName>
        <fullName evidence="2">Putative acyl protein synthase/acyl-CoA reductase-like protein</fullName>
    </submittedName>
</protein>
<evidence type="ECO:0000259" key="1">
    <source>
        <dbReference type="Pfam" id="PF04443"/>
    </source>
</evidence>
<organism evidence="2">
    <name type="scientific">mine drainage metagenome</name>
    <dbReference type="NCBI Taxonomy" id="410659"/>
    <lineage>
        <taxon>unclassified sequences</taxon>
        <taxon>metagenomes</taxon>
        <taxon>ecological metagenomes</taxon>
    </lineage>
</organism>
<dbReference type="Gene3D" id="3.40.50.12780">
    <property type="entry name" value="N-terminal domain of ligase-like"/>
    <property type="match status" value="1"/>
</dbReference>
<sequence>MSREREAEALDERILATIEAWHHHNRPLSDAEFDDLALAIFAHQLRYDTAYAAYCAGYGFSLAALPSTWREIPPLPARAYKEAAIAAFPIDRADLVFESSGTTLGEPSRHYIEDRRLYDAALLAGFERAMLGDGARLRYLLLVPNPAQRPHSSLGYMMGRVAALFGDGETGWYLDEDRLLTDAFIADARDACDRGQPICLAATAFSLLHLVEAFEERRVTLPLPVGSRVMETGGFKGRARVVTRDELYARASRAFALPIDRIVAEYGMSELCSQYYDRPGSEIRIADASHRIKYAPPWLRTRALDERERDCPPGTVGALAHVDLANRSSCLAVLTEDLGALVDGGIVLLGRESGAQLRGCSLDAEDLRRS</sequence>
<gene>
    <name evidence="2" type="ORF">CARN1_1927</name>
</gene>
<dbReference type="GO" id="GO:0008218">
    <property type="term" value="P:bioluminescence"/>
    <property type="evidence" value="ECO:0007669"/>
    <property type="project" value="InterPro"/>
</dbReference>
<dbReference type="Pfam" id="PF04443">
    <property type="entry name" value="LuxE"/>
    <property type="match status" value="1"/>
</dbReference>
<reference evidence="2" key="1">
    <citation type="submission" date="2009-10" db="EMBL/GenBank/DDBJ databases">
        <title>Diversity of trophic interactions inside an arsenic-rich microbial ecosystem.</title>
        <authorList>
            <person name="Bertin P.N."/>
            <person name="Heinrich-Salmeron A."/>
            <person name="Pelletier E."/>
            <person name="Goulhen-Chollet F."/>
            <person name="Arsene-Ploetze F."/>
            <person name="Gallien S."/>
            <person name="Calteau A."/>
            <person name="Vallenet D."/>
            <person name="Casiot C."/>
            <person name="Chane-Woon-Ming B."/>
            <person name="Giloteaux L."/>
            <person name="Barakat M."/>
            <person name="Bonnefoy V."/>
            <person name="Bruneel O."/>
            <person name="Chandler M."/>
            <person name="Cleiss J."/>
            <person name="Duran R."/>
            <person name="Elbaz-Poulichet F."/>
            <person name="Fonknechten N."/>
            <person name="Lauga B."/>
            <person name="Mornico D."/>
            <person name="Ortet P."/>
            <person name="Schaeffer C."/>
            <person name="Siguier P."/>
            <person name="Alexander Thil Smith A."/>
            <person name="Van Dorsselaer A."/>
            <person name="Weissenbach J."/>
            <person name="Medigue C."/>
            <person name="Le Paslier D."/>
        </authorList>
    </citation>
    <scope>NUCLEOTIDE SEQUENCE</scope>
</reference>
<dbReference type="AlphaFoldDB" id="E6PC57"/>
<accession>E6PC57</accession>
<dbReference type="EMBL" id="CABL01000001">
    <property type="protein sequence ID" value="CBH74040.1"/>
    <property type="molecule type" value="Genomic_DNA"/>
</dbReference>
<dbReference type="InterPro" id="IPR007534">
    <property type="entry name" value="LuxE"/>
</dbReference>
<dbReference type="SUPFAM" id="SSF56801">
    <property type="entry name" value="Acetyl-CoA synthetase-like"/>
    <property type="match status" value="1"/>
</dbReference>
<proteinExistence type="predicted"/>
<feature type="domain" description="Acyl-protein synthetase LuxE" evidence="1">
    <location>
        <begin position="34"/>
        <end position="360"/>
    </location>
</feature>